<dbReference type="PANTHER" id="PTHR32309:SF13">
    <property type="entry name" value="FERRIC ENTEROBACTIN TRANSPORT PROTEIN FEPE"/>
    <property type="match status" value="1"/>
</dbReference>
<keyword evidence="7" id="KW-0829">Tyrosine-protein kinase</keyword>
<dbReference type="Pfam" id="PF13807">
    <property type="entry name" value="GNVR"/>
    <property type="match status" value="1"/>
</dbReference>
<name>A0A2C9DDF7_9HYPH</name>
<dbReference type="GO" id="GO:0004715">
    <property type="term" value="F:non-membrane spanning protein tyrosine kinase activity"/>
    <property type="evidence" value="ECO:0007669"/>
    <property type="project" value="UniProtKB-EC"/>
</dbReference>
<evidence type="ECO:0000256" key="8">
    <source>
        <dbReference type="ARBA" id="ARBA00051245"/>
    </source>
</evidence>
<keyword evidence="9" id="KW-0175">Coiled coil</keyword>
<evidence type="ECO:0000256" key="5">
    <source>
        <dbReference type="ARBA" id="ARBA00022777"/>
    </source>
</evidence>
<evidence type="ECO:0000256" key="3">
    <source>
        <dbReference type="ARBA" id="ARBA00022679"/>
    </source>
</evidence>
<dbReference type="NCBIfam" id="TIGR01007">
    <property type="entry name" value="eps_fam"/>
    <property type="match status" value="1"/>
</dbReference>
<dbReference type="OrthoDB" id="230260at2"/>
<evidence type="ECO:0000256" key="9">
    <source>
        <dbReference type="SAM" id="Coils"/>
    </source>
</evidence>
<accession>A0A2C9DDF7</accession>
<feature type="transmembrane region" description="Helical" evidence="10">
    <location>
        <begin position="456"/>
        <end position="476"/>
    </location>
</feature>
<keyword evidence="10" id="KW-1133">Transmembrane helix</keyword>
<evidence type="ECO:0000256" key="10">
    <source>
        <dbReference type="SAM" id="Phobius"/>
    </source>
</evidence>
<evidence type="ECO:0000313" key="13">
    <source>
        <dbReference type="EMBL" id="SON57655.1"/>
    </source>
</evidence>
<dbReference type="SUPFAM" id="SSF52540">
    <property type="entry name" value="P-loop containing nucleoside triphosphate hydrolases"/>
    <property type="match status" value="1"/>
</dbReference>
<feature type="transmembrane region" description="Helical" evidence="10">
    <location>
        <begin position="40"/>
        <end position="59"/>
    </location>
</feature>
<dbReference type="InterPro" id="IPR005702">
    <property type="entry name" value="Wzc-like_C"/>
</dbReference>
<organism evidence="13 14">
    <name type="scientific">Hartmannibacter diazotrophicus</name>
    <dbReference type="NCBI Taxonomy" id="1482074"/>
    <lineage>
        <taxon>Bacteria</taxon>
        <taxon>Pseudomonadati</taxon>
        <taxon>Pseudomonadota</taxon>
        <taxon>Alphaproteobacteria</taxon>
        <taxon>Hyphomicrobiales</taxon>
        <taxon>Pleomorphomonadaceae</taxon>
        <taxon>Hartmannibacter</taxon>
    </lineage>
</organism>
<gene>
    <name evidence="13" type="primary">ptk</name>
    <name evidence="13" type="ORF">HDIA_4114</name>
</gene>
<keyword evidence="14" id="KW-1185">Reference proteome</keyword>
<evidence type="ECO:0000256" key="4">
    <source>
        <dbReference type="ARBA" id="ARBA00022741"/>
    </source>
</evidence>
<dbReference type="GO" id="GO:0005886">
    <property type="term" value="C:plasma membrane"/>
    <property type="evidence" value="ECO:0007669"/>
    <property type="project" value="TreeGrafter"/>
</dbReference>
<evidence type="ECO:0000256" key="7">
    <source>
        <dbReference type="ARBA" id="ARBA00023137"/>
    </source>
</evidence>
<protein>
    <recommendedName>
        <fullName evidence="2">non-specific protein-tyrosine kinase</fullName>
        <ecNumber evidence="2">2.7.10.2</ecNumber>
    </recommendedName>
</protein>
<dbReference type="EC" id="2.7.10.2" evidence="2"/>
<dbReference type="GO" id="GO:0005524">
    <property type="term" value="F:ATP binding"/>
    <property type="evidence" value="ECO:0007669"/>
    <property type="project" value="UniProtKB-KW"/>
</dbReference>
<evidence type="ECO:0000256" key="6">
    <source>
        <dbReference type="ARBA" id="ARBA00022840"/>
    </source>
</evidence>
<feature type="domain" description="Tyrosine-protein kinase G-rich" evidence="12">
    <location>
        <begin position="405"/>
        <end position="478"/>
    </location>
</feature>
<dbReference type="NCBIfam" id="TIGR01005">
    <property type="entry name" value="eps_transp_fam"/>
    <property type="match status" value="1"/>
</dbReference>
<dbReference type="Gene3D" id="3.40.50.300">
    <property type="entry name" value="P-loop containing nucleotide triphosphate hydrolases"/>
    <property type="match status" value="1"/>
</dbReference>
<dbReference type="InterPro" id="IPR005700">
    <property type="entry name" value="EPS_ExoP-like"/>
</dbReference>
<dbReference type="InterPro" id="IPR025669">
    <property type="entry name" value="AAA_dom"/>
</dbReference>
<keyword evidence="10" id="KW-0472">Membrane</keyword>
<keyword evidence="6" id="KW-0067">ATP-binding</keyword>
<dbReference type="KEGG" id="hdi:HDIA_4114"/>
<keyword evidence="3 13" id="KW-0808">Transferase</keyword>
<evidence type="ECO:0000313" key="14">
    <source>
        <dbReference type="Proteomes" id="UP000223606"/>
    </source>
</evidence>
<dbReference type="InterPro" id="IPR050445">
    <property type="entry name" value="Bact_polysacc_biosynth/exp"/>
</dbReference>
<comment type="similarity">
    <text evidence="1">Belongs to the CpsD/CapB family.</text>
</comment>
<keyword evidence="4" id="KW-0547">Nucleotide-binding</keyword>
<proteinExistence type="inferred from homology"/>
<evidence type="ECO:0000256" key="2">
    <source>
        <dbReference type="ARBA" id="ARBA00011903"/>
    </source>
</evidence>
<dbReference type="CDD" id="cd05387">
    <property type="entry name" value="BY-kinase"/>
    <property type="match status" value="1"/>
</dbReference>
<feature type="coiled-coil region" evidence="9">
    <location>
        <begin position="358"/>
        <end position="423"/>
    </location>
</feature>
<comment type="catalytic activity">
    <reaction evidence="8">
        <text>L-tyrosyl-[protein] + ATP = O-phospho-L-tyrosyl-[protein] + ADP + H(+)</text>
        <dbReference type="Rhea" id="RHEA:10596"/>
        <dbReference type="Rhea" id="RHEA-COMP:10136"/>
        <dbReference type="Rhea" id="RHEA-COMP:20101"/>
        <dbReference type="ChEBI" id="CHEBI:15378"/>
        <dbReference type="ChEBI" id="CHEBI:30616"/>
        <dbReference type="ChEBI" id="CHEBI:46858"/>
        <dbReference type="ChEBI" id="CHEBI:61978"/>
        <dbReference type="ChEBI" id="CHEBI:456216"/>
        <dbReference type="EC" id="2.7.10.2"/>
    </reaction>
</comment>
<reference evidence="14" key="1">
    <citation type="submission" date="2017-09" db="EMBL/GenBank/DDBJ databases">
        <title>Genome sequence of Nannocystis excedens DSM 71.</title>
        <authorList>
            <person name="Blom J."/>
        </authorList>
    </citation>
    <scope>NUCLEOTIDE SEQUENCE [LARGE SCALE GENOMIC DNA]</scope>
    <source>
        <strain evidence="14">type strain: E19</strain>
    </source>
</reference>
<dbReference type="Pfam" id="PF13614">
    <property type="entry name" value="AAA_31"/>
    <property type="match status" value="1"/>
</dbReference>
<dbReference type="PANTHER" id="PTHR32309">
    <property type="entry name" value="TYROSINE-PROTEIN KINASE"/>
    <property type="match status" value="1"/>
</dbReference>
<keyword evidence="5 13" id="KW-0418">Kinase</keyword>
<dbReference type="InterPro" id="IPR032807">
    <property type="entry name" value="GNVR"/>
</dbReference>
<evidence type="ECO:0000256" key="1">
    <source>
        <dbReference type="ARBA" id="ARBA00007316"/>
    </source>
</evidence>
<dbReference type="Proteomes" id="UP000223606">
    <property type="component" value="Chromosome 1"/>
</dbReference>
<dbReference type="InterPro" id="IPR027417">
    <property type="entry name" value="P-loop_NTPase"/>
</dbReference>
<keyword evidence="10" id="KW-0812">Transmembrane</keyword>
<sequence length="766" mass="84865">MLKQNRPALSHFDQADYDYGEEQVDIIDVEKIVAIARRQLKVVLVSIGIMVALAIFYLMTAVPRYTAQADVMLDKDANEVAQAVSLLGGSSIDEASLLSQIELFYSEKIGYAVVDKLDLTHDPVFTGVSTSSSGGLGAWIRSLFGAEAVDETDMTDESIIKEQRLWALWRLQSNLVVERVGRTLIFRISYTSPSPQMAAKIADAFADAYLADQLDSKYDATRRASTWLQTRIDELRKKSLESDLAVQKFRTEHNLVTSATGTLISEQQLAEVNSAYIVAQADTAKAKAKLDRINSIIQSGDTNAVTSDSLASQTIQTLRNKFLEASKLEAEISGRLGKDHVQAVRLRGEMDEYHRLMFEELKRIAASLQSEYDVAQGREKDLRRQLSQVAGTSASDNETLVQLRELERESDTYKNLYESFLQKFQEATQEQSFPVTQTRVINRAQLPYSPSHPKKGVTLLIAIFLGGMIGCGVGAYREFRDRFFRTGDQIRSETGLEYLGSAPMVTELMSADQVASNMTIHPRLVHKKKSISSYVIDHPLSAFAETLRSAKIAADLAIGERTPKVIGIVSVLPHEGKTSVATNFAELLASQGSRTLLIDGDLRSPGLTRSIASHAEVGIVEALLEDRPLSSLLLMDPDTKLAVLPAVVKHRLPHTSELVSSMAMSRLLDEAGRAFDHIVIDLPPLGPVVDARAVAPKIDAFILVVEWGKTARKVVRSTLNSEPQIVDKCLGVVLNKVDYDKMKFYRSYGSGEFYYARYQSYYSEAD</sequence>
<dbReference type="EMBL" id="LT960614">
    <property type="protein sequence ID" value="SON57655.1"/>
    <property type="molecule type" value="Genomic_DNA"/>
</dbReference>
<dbReference type="AlphaFoldDB" id="A0A2C9DDF7"/>
<evidence type="ECO:0000259" key="12">
    <source>
        <dbReference type="Pfam" id="PF13807"/>
    </source>
</evidence>
<evidence type="ECO:0000259" key="11">
    <source>
        <dbReference type="Pfam" id="PF13614"/>
    </source>
</evidence>
<feature type="domain" description="AAA" evidence="11">
    <location>
        <begin position="576"/>
        <end position="694"/>
    </location>
</feature>